<evidence type="ECO:0000313" key="3">
    <source>
        <dbReference type="WBParaSite" id="PSU_v2.g5618.t1"/>
    </source>
</evidence>
<name>A0A914Z148_9BILA</name>
<keyword evidence="1" id="KW-1133">Transmembrane helix</keyword>
<reference evidence="3" key="1">
    <citation type="submission" date="2022-11" db="UniProtKB">
        <authorList>
            <consortium name="WormBaseParasite"/>
        </authorList>
    </citation>
    <scope>IDENTIFICATION</scope>
</reference>
<proteinExistence type="predicted"/>
<keyword evidence="1" id="KW-0472">Membrane</keyword>
<dbReference type="WBParaSite" id="PSU_v2.g5618.t1">
    <property type="protein sequence ID" value="PSU_v2.g5618.t1"/>
    <property type="gene ID" value="PSU_v2.g5618"/>
</dbReference>
<feature type="transmembrane region" description="Helical" evidence="1">
    <location>
        <begin position="12"/>
        <end position="31"/>
    </location>
</feature>
<evidence type="ECO:0000256" key="1">
    <source>
        <dbReference type="SAM" id="Phobius"/>
    </source>
</evidence>
<feature type="transmembrane region" description="Helical" evidence="1">
    <location>
        <begin position="51"/>
        <end position="75"/>
    </location>
</feature>
<sequence>MENGSFLKTSVATIIIGGCGVNFIIGLSATIGTRYLLIFPSKVMQYLNLKIVTVIASGITVMSYIAIICIAISALSADVRDIRLQAKDYDVFFQGFREKSLIFIPFENFPTMYFVAPYRRYISKQFKKLFPKKLQQPEIQMITPAPTDIRRVQVHVIVNIIAD</sequence>
<evidence type="ECO:0000313" key="2">
    <source>
        <dbReference type="Proteomes" id="UP000887577"/>
    </source>
</evidence>
<dbReference type="AlphaFoldDB" id="A0A914Z148"/>
<protein>
    <submittedName>
        <fullName evidence="3">Uncharacterized protein</fullName>
    </submittedName>
</protein>
<dbReference type="Proteomes" id="UP000887577">
    <property type="component" value="Unplaced"/>
</dbReference>
<keyword evidence="1" id="KW-0812">Transmembrane</keyword>
<accession>A0A914Z148</accession>
<organism evidence="2 3">
    <name type="scientific">Panagrolaimus superbus</name>
    <dbReference type="NCBI Taxonomy" id="310955"/>
    <lineage>
        <taxon>Eukaryota</taxon>
        <taxon>Metazoa</taxon>
        <taxon>Ecdysozoa</taxon>
        <taxon>Nematoda</taxon>
        <taxon>Chromadorea</taxon>
        <taxon>Rhabditida</taxon>
        <taxon>Tylenchina</taxon>
        <taxon>Panagrolaimomorpha</taxon>
        <taxon>Panagrolaimoidea</taxon>
        <taxon>Panagrolaimidae</taxon>
        <taxon>Panagrolaimus</taxon>
    </lineage>
</organism>
<keyword evidence="2" id="KW-1185">Reference proteome</keyword>